<protein>
    <submittedName>
        <fullName evidence="8">TIGR01212 family radical SAM protein</fullName>
    </submittedName>
</protein>
<keyword evidence="6" id="KW-0411">Iron-sulfur</keyword>
<dbReference type="GO" id="GO:0051539">
    <property type="term" value="F:4 iron, 4 sulfur cluster binding"/>
    <property type="evidence" value="ECO:0007669"/>
    <property type="project" value="UniProtKB-KW"/>
</dbReference>
<evidence type="ECO:0000256" key="4">
    <source>
        <dbReference type="ARBA" id="ARBA00022723"/>
    </source>
</evidence>
<dbReference type="InterPro" id="IPR023404">
    <property type="entry name" value="rSAM_horseshoe"/>
</dbReference>
<dbReference type="InterPro" id="IPR007197">
    <property type="entry name" value="rSAM"/>
</dbReference>
<dbReference type="SUPFAM" id="SSF102114">
    <property type="entry name" value="Radical SAM enzymes"/>
    <property type="match status" value="1"/>
</dbReference>
<dbReference type="GO" id="GO:0003824">
    <property type="term" value="F:catalytic activity"/>
    <property type="evidence" value="ECO:0007669"/>
    <property type="project" value="InterPro"/>
</dbReference>
<dbReference type="InterPro" id="IPR058240">
    <property type="entry name" value="rSAM_sf"/>
</dbReference>
<keyword evidence="9" id="KW-1185">Reference proteome</keyword>
<evidence type="ECO:0000259" key="7">
    <source>
        <dbReference type="PROSITE" id="PS51918"/>
    </source>
</evidence>
<keyword evidence="4" id="KW-0479">Metal-binding</keyword>
<dbReference type="GO" id="GO:0046872">
    <property type="term" value="F:metal ion binding"/>
    <property type="evidence" value="ECO:0007669"/>
    <property type="project" value="UniProtKB-KW"/>
</dbReference>
<dbReference type="AlphaFoldDB" id="A0A926I0I6"/>
<proteinExistence type="predicted"/>
<dbReference type="RefSeq" id="WP_177714852.1">
    <property type="nucleotide sequence ID" value="NZ_JACRSQ010000007.1"/>
</dbReference>
<evidence type="ECO:0000313" key="9">
    <source>
        <dbReference type="Proteomes" id="UP000657006"/>
    </source>
</evidence>
<dbReference type="InterPro" id="IPR006638">
    <property type="entry name" value="Elp3/MiaA/NifB-like_rSAM"/>
</dbReference>
<evidence type="ECO:0000256" key="5">
    <source>
        <dbReference type="ARBA" id="ARBA00023004"/>
    </source>
</evidence>
<dbReference type="PANTHER" id="PTHR11135:SF1">
    <property type="entry name" value="PROTEIN YHCC"/>
    <property type="match status" value="1"/>
</dbReference>
<dbReference type="Gene3D" id="3.80.30.20">
    <property type="entry name" value="tm_1862 like domain"/>
    <property type="match status" value="1"/>
</dbReference>
<sequence length="306" mass="35113">MQIYYRYSDFLKKKYGEKVYKLPVNVPGTCPNRDGTISTGGCTFCGEQGAGHEALSSSIPIEEQLQLEKSIITERYKAKKFIAYFQNYTGTYRPSVELYEMLIQACQPDIVEIAVATRPDCLEVQHLEIFRRIQREKNVAITIELGLQSANDETLRRINRGHDTACYRRAMETIADYGFSVCTHMILNLPYDQMEDVVAGAKLLRETGSQQVKLHSLYLVKGTKMAKDFENGCLEMISCEDYMERVMVFLEHLPEDVAVQRLLGRAPATDTIFANWGRSWWSIQDEIERKMLEQGRYQGRCVGKIL</sequence>
<dbReference type="Proteomes" id="UP000657006">
    <property type="component" value="Unassembled WGS sequence"/>
</dbReference>
<evidence type="ECO:0000256" key="6">
    <source>
        <dbReference type="ARBA" id="ARBA00023014"/>
    </source>
</evidence>
<dbReference type="NCBIfam" id="TIGR01212">
    <property type="entry name" value="TIGR01212 family radical SAM protein"/>
    <property type="match status" value="1"/>
</dbReference>
<dbReference type="SFLD" id="SFLDG01091">
    <property type="entry name" value="uncharacterized_CHP01210-like"/>
    <property type="match status" value="1"/>
</dbReference>
<dbReference type="Pfam" id="PF04055">
    <property type="entry name" value="Radical_SAM"/>
    <property type="match status" value="1"/>
</dbReference>
<dbReference type="InterPro" id="IPR039661">
    <property type="entry name" value="ELP3"/>
</dbReference>
<dbReference type="PROSITE" id="PS51918">
    <property type="entry name" value="RADICAL_SAM"/>
    <property type="match status" value="1"/>
</dbReference>
<keyword evidence="3" id="KW-0949">S-adenosyl-L-methionine</keyword>
<evidence type="ECO:0000256" key="1">
    <source>
        <dbReference type="ARBA" id="ARBA00001966"/>
    </source>
</evidence>
<keyword evidence="2" id="KW-0004">4Fe-4S</keyword>
<keyword evidence="5" id="KW-0408">Iron</keyword>
<accession>A0A926I0I6</accession>
<comment type="cofactor">
    <cofactor evidence="1">
        <name>[4Fe-4S] cluster</name>
        <dbReference type="ChEBI" id="CHEBI:49883"/>
    </cofactor>
</comment>
<dbReference type="InterPro" id="IPR005911">
    <property type="entry name" value="YhcC-like"/>
</dbReference>
<organism evidence="8 9">
    <name type="scientific">Bianquea renquensis</name>
    <dbReference type="NCBI Taxonomy" id="2763661"/>
    <lineage>
        <taxon>Bacteria</taxon>
        <taxon>Bacillati</taxon>
        <taxon>Bacillota</taxon>
        <taxon>Clostridia</taxon>
        <taxon>Eubacteriales</taxon>
        <taxon>Bianqueaceae</taxon>
        <taxon>Bianquea</taxon>
    </lineage>
</organism>
<reference evidence="8" key="1">
    <citation type="submission" date="2020-08" db="EMBL/GenBank/DDBJ databases">
        <title>Genome public.</title>
        <authorList>
            <person name="Liu C."/>
            <person name="Sun Q."/>
        </authorList>
    </citation>
    <scope>NUCLEOTIDE SEQUENCE</scope>
    <source>
        <strain evidence="8">NSJ-32</strain>
    </source>
</reference>
<evidence type="ECO:0000256" key="3">
    <source>
        <dbReference type="ARBA" id="ARBA00022691"/>
    </source>
</evidence>
<dbReference type="PANTHER" id="PTHR11135">
    <property type="entry name" value="HISTONE ACETYLTRANSFERASE-RELATED"/>
    <property type="match status" value="1"/>
</dbReference>
<evidence type="ECO:0000256" key="2">
    <source>
        <dbReference type="ARBA" id="ARBA00022485"/>
    </source>
</evidence>
<gene>
    <name evidence="8" type="ORF">H8730_06700</name>
</gene>
<dbReference type="SMART" id="SM00729">
    <property type="entry name" value="Elp3"/>
    <property type="match status" value="1"/>
</dbReference>
<dbReference type="InterPro" id="IPR032432">
    <property type="entry name" value="Radical_SAM_C"/>
</dbReference>
<name>A0A926I0I6_9FIRM</name>
<evidence type="ECO:0000313" key="8">
    <source>
        <dbReference type="EMBL" id="MBC8543229.1"/>
    </source>
</evidence>
<comment type="caution">
    <text evidence="8">The sequence shown here is derived from an EMBL/GenBank/DDBJ whole genome shotgun (WGS) entry which is preliminary data.</text>
</comment>
<dbReference type="EMBL" id="JACRSQ010000007">
    <property type="protein sequence ID" value="MBC8543229.1"/>
    <property type="molecule type" value="Genomic_DNA"/>
</dbReference>
<feature type="domain" description="Radical SAM core" evidence="7">
    <location>
        <begin position="14"/>
        <end position="255"/>
    </location>
</feature>
<dbReference type="SFLD" id="SFLDS00029">
    <property type="entry name" value="Radical_SAM"/>
    <property type="match status" value="1"/>
</dbReference>
<dbReference type="SFLD" id="SFLDG01086">
    <property type="entry name" value="elongater_protein-like"/>
    <property type="match status" value="1"/>
</dbReference>
<dbReference type="Pfam" id="PF16199">
    <property type="entry name" value="Radical_SAM_C"/>
    <property type="match status" value="1"/>
</dbReference>